<reference evidence="6 7" key="1">
    <citation type="submission" date="2017-08" db="EMBL/GenBank/DDBJ databases">
        <title>Infants hospitalized years apart are colonized by the same room-sourced microbial strains.</title>
        <authorList>
            <person name="Brooks B."/>
            <person name="Olm M.R."/>
            <person name="Firek B.A."/>
            <person name="Baker R."/>
            <person name="Thomas B.C."/>
            <person name="Morowitz M.J."/>
            <person name="Banfield J.F."/>
        </authorList>
    </citation>
    <scope>NUCLEOTIDE SEQUENCE [LARGE SCALE GENOMIC DNA]</scope>
    <source>
        <strain evidence="6">S2_003_000_R2_11</strain>
    </source>
</reference>
<proteinExistence type="predicted"/>
<dbReference type="Gene3D" id="1.10.260.40">
    <property type="entry name" value="lambda repressor-like DNA-binding domains"/>
    <property type="match status" value="1"/>
</dbReference>
<dbReference type="EMBL" id="QFQS01000003">
    <property type="protein sequence ID" value="PZQ96943.1"/>
    <property type="molecule type" value="Genomic_DNA"/>
</dbReference>
<dbReference type="InterPro" id="IPR046335">
    <property type="entry name" value="LacI/GalR-like_sensor"/>
</dbReference>
<evidence type="ECO:0000256" key="4">
    <source>
        <dbReference type="SAM" id="MobiDB-lite"/>
    </source>
</evidence>
<dbReference type="SMART" id="SM00354">
    <property type="entry name" value="HTH_LACI"/>
    <property type="match status" value="1"/>
</dbReference>
<dbReference type="GO" id="GO:0000976">
    <property type="term" value="F:transcription cis-regulatory region binding"/>
    <property type="evidence" value="ECO:0007669"/>
    <property type="project" value="TreeGrafter"/>
</dbReference>
<keyword evidence="3" id="KW-0804">Transcription</keyword>
<dbReference type="PROSITE" id="PS50932">
    <property type="entry name" value="HTH_LACI_2"/>
    <property type="match status" value="1"/>
</dbReference>
<comment type="caution">
    <text evidence="6">The sequence shown here is derived from an EMBL/GenBank/DDBJ whole genome shotgun (WGS) entry which is preliminary data.</text>
</comment>
<dbReference type="PROSITE" id="PS00356">
    <property type="entry name" value="HTH_LACI_1"/>
    <property type="match status" value="1"/>
</dbReference>
<sequence length="364" mass="39092">MDNEADRRPGEARKSGRRGGGRPTIADVARLAGVGAITVSRALRDPSHVSQSLRDRISDAIAKLGYVPDSNARALASSRADVIGVLVPSLTNIVFADVLRGIYDELGSAQLQIQLGNTHYSVEEEERLVRMFLSQRPTALIVAGIDQNASTRLMLENAGCPIVQIMETTNDPIDMLVGFSQLEGGRTATTHLIQAGYRRIGFLGARMDPRSQRRLSGYVQAMTEAGLFDPELMVTTPQSSSVTLGSRLLHETLSRRPDLDAVFCNNDDLALGVLFACQHLGIDVPTRLGICGFNDLEMMSAAVPALTSISTPRYTIGRTAVSMIQARLAGHSDFTASVDLGFEAKPRASTGIGEFALDPDPALS</sequence>
<keyword evidence="1" id="KW-0805">Transcription regulation</keyword>
<dbReference type="GO" id="GO:0003700">
    <property type="term" value="F:DNA-binding transcription factor activity"/>
    <property type="evidence" value="ECO:0007669"/>
    <property type="project" value="TreeGrafter"/>
</dbReference>
<dbReference type="CDD" id="cd01392">
    <property type="entry name" value="HTH_LacI"/>
    <property type="match status" value="1"/>
</dbReference>
<protein>
    <submittedName>
        <fullName evidence="6">Transcriptional regulator</fullName>
    </submittedName>
</protein>
<accession>A0A2W5U175</accession>
<evidence type="ECO:0000256" key="1">
    <source>
        <dbReference type="ARBA" id="ARBA00023015"/>
    </source>
</evidence>
<evidence type="ECO:0000313" key="6">
    <source>
        <dbReference type="EMBL" id="PZQ96943.1"/>
    </source>
</evidence>
<dbReference type="AlphaFoldDB" id="A0A2W5U175"/>
<gene>
    <name evidence="6" type="ORF">DI533_15425</name>
</gene>
<dbReference type="Pfam" id="PF13377">
    <property type="entry name" value="Peripla_BP_3"/>
    <property type="match status" value="1"/>
</dbReference>
<evidence type="ECO:0000256" key="2">
    <source>
        <dbReference type="ARBA" id="ARBA00023125"/>
    </source>
</evidence>
<dbReference type="PANTHER" id="PTHR30146">
    <property type="entry name" value="LACI-RELATED TRANSCRIPTIONAL REPRESSOR"/>
    <property type="match status" value="1"/>
</dbReference>
<organism evidence="6 7">
    <name type="scientific">Cereibacter sphaeroides</name>
    <name type="common">Rhodobacter sphaeroides</name>
    <dbReference type="NCBI Taxonomy" id="1063"/>
    <lineage>
        <taxon>Bacteria</taxon>
        <taxon>Pseudomonadati</taxon>
        <taxon>Pseudomonadota</taxon>
        <taxon>Alphaproteobacteria</taxon>
        <taxon>Rhodobacterales</taxon>
        <taxon>Paracoccaceae</taxon>
        <taxon>Cereibacter</taxon>
    </lineage>
</organism>
<dbReference type="InterPro" id="IPR010982">
    <property type="entry name" value="Lambda_DNA-bd_dom_sf"/>
</dbReference>
<feature type="domain" description="HTH lacI-type" evidence="5">
    <location>
        <begin position="23"/>
        <end position="77"/>
    </location>
</feature>
<dbReference type="CDD" id="cd01575">
    <property type="entry name" value="PBP1_GntR"/>
    <property type="match status" value="1"/>
</dbReference>
<dbReference type="SUPFAM" id="SSF47413">
    <property type="entry name" value="lambda repressor-like DNA-binding domains"/>
    <property type="match status" value="1"/>
</dbReference>
<dbReference type="SUPFAM" id="SSF53822">
    <property type="entry name" value="Periplasmic binding protein-like I"/>
    <property type="match status" value="1"/>
</dbReference>
<dbReference type="PANTHER" id="PTHR30146:SF2">
    <property type="entry name" value="HTH-TYPE TRANSCRIPTIONAL REGULATOR GNTR"/>
    <property type="match status" value="1"/>
</dbReference>
<evidence type="ECO:0000259" key="5">
    <source>
        <dbReference type="PROSITE" id="PS50932"/>
    </source>
</evidence>
<keyword evidence="2" id="KW-0238">DNA-binding</keyword>
<dbReference type="Pfam" id="PF00356">
    <property type="entry name" value="LacI"/>
    <property type="match status" value="1"/>
</dbReference>
<feature type="region of interest" description="Disordered" evidence="4">
    <location>
        <begin position="1"/>
        <end position="23"/>
    </location>
</feature>
<evidence type="ECO:0000313" key="7">
    <source>
        <dbReference type="Proteomes" id="UP000248975"/>
    </source>
</evidence>
<dbReference type="Proteomes" id="UP000248975">
    <property type="component" value="Unassembled WGS sequence"/>
</dbReference>
<dbReference type="Gene3D" id="3.40.50.2300">
    <property type="match status" value="2"/>
</dbReference>
<dbReference type="InterPro" id="IPR028082">
    <property type="entry name" value="Peripla_BP_I"/>
</dbReference>
<name>A0A2W5U175_CERSP</name>
<feature type="compositionally biased region" description="Basic and acidic residues" evidence="4">
    <location>
        <begin position="1"/>
        <end position="14"/>
    </location>
</feature>
<evidence type="ECO:0000256" key="3">
    <source>
        <dbReference type="ARBA" id="ARBA00023163"/>
    </source>
</evidence>
<dbReference type="InterPro" id="IPR000843">
    <property type="entry name" value="HTH_LacI"/>
</dbReference>